<evidence type="ECO:0000313" key="1">
    <source>
        <dbReference type="EMBL" id="CBH21390.1"/>
    </source>
</evidence>
<protein>
    <submittedName>
        <fullName evidence="1">Uncharacterized protein</fullName>
    </submittedName>
</protein>
<dbReference type="HOGENOM" id="CLU_668522_0_0_9"/>
<dbReference type="AlphaFoldDB" id="E3PY75"/>
<sequence length="411" mass="48652">MDEKNKKMLGIFEVLHNSFVSKEDILKRNVEIDRYINQRVLVQLKNDKKRIELFFRLFFLRIDEYRNLDKKLKRRIDKYTFRQYSLFIAYIVKETNAIIDKCPTSFVFINSINIFRTVNMKESLDLNEEYINIIKKYDILAFSIKEISGIETIDINTLAKIALAEKNESDYNFADFNCMIKNIMKRNSNLHETIYIEDTISTLDRTKLESKEYKVYKFADFKLRYLYSLLELNCEEELKRIKKVISEKFDINSNHNILKVIEASLIYNSSGFIKSILKDISSKDACDINNLIQKSTRGFIRFRTTINKTKNSKGCYLAIDSRKFIFQNPDLLIFNYLNKCEEAILKKAAFEIIKEHKTDDLYIDIRRREIKAFEDFSEHIIKGKLNEATLHYLPDLAKSISNLVPIEIFSS</sequence>
<dbReference type="GeneID" id="35558921"/>
<dbReference type="STRING" id="1511.CLOST_1270"/>
<keyword evidence="2" id="KW-1185">Reference proteome</keyword>
<dbReference type="EMBL" id="FP565809">
    <property type="protein sequence ID" value="CBH21390.1"/>
    <property type="molecule type" value="Genomic_DNA"/>
</dbReference>
<organism evidence="1 2">
    <name type="scientific">Acetoanaerobium sticklandii (strain ATCC 12662 / DSM 519 / JCM 1433 / CCUG 9281 / NCIMB 10654 / HF)</name>
    <name type="common">Clostridium sticklandii</name>
    <dbReference type="NCBI Taxonomy" id="499177"/>
    <lineage>
        <taxon>Bacteria</taxon>
        <taxon>Bacillati</taxon>
        <taxon>Bacillota</taxon>
        <taxon>Clostridia</taxon>
        <taxon>Peptostreptococcales</taxon>
        <taxon>Filifactoraceae</taxon>
        <taxon>Acetoanaerobium</taxon>
    </lineage>
</organism>
<name>E3PY75_ACESD</name>
<dbReference type="KEGG" id="cst:CLOST_1270"/>
<accession>E3PY75</accession>
<dbReference type="RefSeq" id="WP_013361483.1">
    <property type="nucleotide sequence ID" value="NC_014614.1"/>
</dbReference>
<reference evidence="2" key="1">
    <citation type="journal article" date="2010" name="BMC Genomics">
        <title>Clostridium sticklandii, a specialist in amino acid degradation:revisiting its metabolism through its genome sequence.</title>
        <authorList>
            <person name="Fonknechten N."/>
            <person name="Chaussonnerie S."/>
            <person name="Tricot S."/>
            <person name="Lajus A."/>
            <person name="Andreesen J.R."/>
            <person name="Perchat N."/>
            <person name="Pelletier E."/>
            <person name="Gouyvenoux M."/>
            <person name="Barbe V."/>
            <person name="Salanoubat M."/>
            <person name="Le Paslier D."/>
            <person name="Weissenbach J."/>
            <person name="Cohen G.N."/>
            <person name="Kreimeyer A."/>
        </authorList>
    </citation>
    <scope>NUCLEOTIDE SEQUENCE [LARGE SCALE GENOMIC DNA]</scope>
    <source>
        <strain evidence="2">ATCC 12662 / DSM 519 / JCM 1433 / CCUG 9281 / NCIMB 10654 / HF</strain>
    </source>
</reference>
<evidence type="ECO:0000313" key="2">
    <source>
        <dbReference type="Proteomes" id="UP000007041"/>
    </source>
</evidence>
<gene>
    <name evidence="1" type="ordered locus">CLOST_1270</name>
</gene>
<dbReference type="Proteomes" id="UP000007041">
    <property type="component" value="Chromosome"/>
</dbReference>
<proteinExistence type="predicted"/>
<dbReference type="BioCyc" id="CSTI499177:GJE9-1318-MONOMER"/>